<sequence>MIIFKELLSILTFYTAIGTQVIGRRIQFFMFQDCDHIHIYENDYIFNVKNS</sequence>
<dbReference type="EMBL" id="AEJM01000052">
    <property type="protein sequence ID" value="EGY32312.1"/>
    <property type="molecule type" value="Genomic_DNA"/>
</dbReference>
<dbReference type="Proteomes" id="UP000005508">
    <property type="component" value="Unassembled WGS sequence"/>
</dbReference>
<accession>G4ABF9</accession>
<comment type="caution">
    <text evidence="1">The sequence shown here is derived from an EMBL/GenBank/DDBJ whole genome shotgun (WGS) entry which is preliminary data.</text>
</comment>
<gene>
    <name evidence="1" type="ORF">SC1083_2194</name>
</gene>
<evidence type="ECO:0000313" key="2">
    <source>
        <dbReference type="Proteomes" id="UP000005508"/>
    </source>
</evidence>
<reference evidence="1 2" key="1">
    <citation type="submission" date="2010-10" db="EMBL/GenBank/DDBJ databases">
        <authorList>
            <person name="Chen C."/>
            <person name="Kittichotirat W."/>
            <person name="Asikainen S."/>
            <person name="Bumgarner R."/>
        </authorList>
    </citation>
    <scope>NUCLEOTIDE SEQUENCE [LARGE SCALE GENOMIC DNA]</scope>
    <source>
        <strain evidence="1 2">SC1083</strain>
    </source>
</reference>
<organism evidence="1 2">
    <name type="scientific">Aggregatibacter actinomycetemcomitans serotype e str. SC1083</name>
    <dbReference type="NCBI Taxonomy" id="907488"/>
    <lineage>
        <taxon>Bacteria</taxon>
        <taxon>Pseudomonadati</taxon>
        <taxon>Pseudomonadota</taxon>
        <taxon>Gammaproteobacteria</taxon>
        <taxon>Pasteurellales</taxon>
        <taxon>Pasteurellaceae</taxon>
        <taxon>Aggregatibacter</taxon>
    </lineage>
</organism>
<evidence type="ECO:0000313" key="1">
    <source>
        <dbReference type="EMBL" id="EGY32312.1"/>
    </source>
</evidence>
<name>G4ABF9_AGGAC</name>
<dbReference type="AlphaFoldDB" id="G4ABF9"/>
<protein>
    <submittedName>
        <fullName evidence="1">Uncharacterized protein</fullName>
    </submittedName>
</protein>
<proteinExistence type="predicted"/>